<dbReference type="GO" id="GO:0005634">
    <property type="term" value="C:nucleus"/>
    <property type="evidence" value="ECO:0007669"/>
    <property type="project" value="UniProtKB-SubCell"/>
</dbReference>
<comment type="similarity">
    <text evidence="2 5">Belongs to the RRS1 family.</text>
</comment>
<evidence type="ECO:0000313" key="6">
    <source>
        <dbReference type="EMBL" id="KAK2704582.1"/>
    </source>
</evidence>
<evidence type="ECO:0000256" key="4">
    <source>
        <dbReference type="ARBA" id="ARBA00023242"/>
    </source>
</evidence>
<gene>
    <name evidence="6" type="ORF">QYM36_016844</name>
</gene>
<organism evidence="6 7">
    <name type="scientific">Artemia franciscana</name>
    <name type="common">Brine shrimp</name>
    <name type="synonym">Artemia sanfranciscana</name>
    <dbReference type="NCBI Taxonomy" id="6661"/>
    <lineage>
        <taxon>Eukaryota</taxon>
        <taxon>Metazoa</taxon>
        <taxon>Ecdysozoa</taxon>
        <taxon>Arthropoda</taxon>
        <taxon>Crustacea</taxon>
        <taxon>Branchiopoda</taxon>
        <taxon>Anostraca</taxon>
        <taxon>Artemiidae</taxon>
        <taxon>Artemia</taxon>
    </lineage>
</organism>
<dbReference type="AlphaFoldDB" id="A0AA88HFP5"/>
<dbReference type="Proteomes" id="UP001187531">
    <property type="component" value="Unassembled WGS sequence"/>
</dbReference>
<proteinExistence type="inferred from homology"/>
<evidence type="ECO:0000256" key="3">
    <source>
        <dbReference type="ARBA" id="ARBA00022517"/>
    </source>
</evidence>
<evidence type="ECO:0000256" key="2">
    <source>
        <dbReference type="ARBA" id="ARBA00010077"/>
    </source>
</evidence>
<comment type="subcellular location">
    <subcellularLocation>
        <location evidence="1 5">Nucleus</location>
    </subcellularLocation>
</comment>
<dbReference type="EMBL" id="JAVRJZ010000021">
    <property type="protein sequence ID" value="KAK2704582.1"/>
    <property type="molecule type" value="Genomic_DNA"/>
</dbReference>
<dbReference type="InterPro" id="IPR007023">
    <property type="entry name" value="Ribosom_reg"/>
</dbReference>
<dbReference type="Pfam" id="PF04939">
    <property type="entry name" value="RRS1"/>
    <property type="match status" value="1"/>
</dbReference>
<comment type="caution">
    <text evidence="6">The sequence shown here is derived from an EMBL/GenBank/DDBJ whole genome shotgun (WGS) entry which is preliminary data.</text>
</comment>
<dbReference type="GO" id="GO:0042254">
    <property type="term" value="P:ribosome biogenesis"/>
    <property type="evidence" value="ECO:0007669"/>
    <property type="project" value="UniProtKB-KW"/>
</dbReference>
<evidence type="ECO:0000256" key="5">
    <source>
        <dbReference type="RuleBase" id="RU364132"/>
    </source>
</evidence>
<name>A0AA88HFP5_ARTSF</name>
<evidence type="ECO:0000256" key="1">
    <source>
        <dbReference type="ARBA" id="ARBA00004123"/>
    </source>
</evidence>
<comment type="function">
    <text evidence="5">Involved in ribosomal large subunit assembly.</text>
</comment>
<sequence>MTDVIVSEVLQELSEKEELLQSIHVSKHLQPEVDLGNLLLNDLDEIDLGNIETNKEEYLLSLNRDNLQYLVNKLYELPTERVDEVIVAKIPEPILSYNGYHSNILGFFVKKNVAPSIQLALGGFKSVPENVEIACIIVQFFSDIGRASDV</sequence>
<keyword evidence="3 5" id="KW-0690">Ribosome biogenesis</keyword>
<keyword evidence="7" id="KW-1185">Reference proteome</keyword>
<protein>
    <recommendedName>
        <fullName evidence="5">Ribosome biogenesis regulatory protein</fullName>
    </recommendedName>
</protein>
<accession>A0AA88HFP5</accession>
<reference evidence="6" key="1">
    <citation type="submission" date="2023-07" db="EMBL/GenBank/DDBJ databases">
        <title>Chromosome-level genome assembly of Artemia franciscana.</title>
        <authorList>
            <person name="Jo E."/>
        </authorList>
    </citation>
    <scope>NUCLEOTIDE SEQUENCE</scope>
    <source>
        <tissue evidence="6">Whole body</tissue>
    </source>
</reference>
<evidence type="ECO:0000313" key="7">
    <source>
        <dbReference type="Proteomes" id="UP001187531"/>
    </source>
</evidence>
<keyword evidence="4 5" id="KW-0539">Nucleus</keyword>